<feature type="compositionally biased region" description="Polar residues" evidence="1">
    <location>
        <begin position="1048"/>
        <end position="1060"/>
    </location>
</feature>
<dbReference type="EMBL" id="CATKSN020000244">
    <property type="protein sequence ID" value="CAI9149341.1"/>
    <property type="molecule type" value="Genomic_DNA"/>
</dbReference>
<comment type="caution">
    <text evidence="2">The sequence shown here is derived from an EMBL/GenBank/DDBJ whole genome shotgun (WGS) entry which is preliminary data.</text>
</comment>
<feature type="region of interest" description="Disordered" evidence="1">
    <location>
        <begin position="1000"/>
        <end position="1064"/>
    </location>
</feature>
<feature type="region of interest" description="Disordered" evidence="1">
    <location>
        <begin position="287"/>
        <end position="308"/>
    </location>
</feature>
<feature type="region of interest" description="Disordered" evidence="1">
    <location>
        <begin position="552"/>
        <end position="573"/>
    </location>
</feature>
<gene>
    <name evidence="2" type="ORF">MRATA1EN1_LOCUS30959</name>
</gene>
<feature type="non-terminal residue" evidence="2">
    <location>
        <position position="1"/>
    </location>
</feature>
<feature type="compositionally biased region" description="Polar residues" evidence="1">
    <location>
        <begin position="878"/>
        <end position="896"/>
    </location>
</feature>
<feature type="compositionally biased region" description="Basic and acidic residues" evidence="1">
    <location>
        <begin position="557"/>
        <end position="570"/>
    </location>
</feature>
<keyword evidence="3" id="KW-1185">Reference proteome</keyword>
<feature type="region of interest" description="Disordered" evidence="1">
    <location>
        <begin position="806"/>
        <end position="841"/>
    </location>
</feature>
<name>A0ABN8XP25_RANTA</name>
<evidence type="ECO:0000313" key="2">
    <source>
        <dbReference type="EMBL" id="CAI9149341.1"/>
    </source>
</evidence>
<accession>A0ABN8XP25</accession>
<feature type="region of interest" description="Disordered" evidence="1">
    <location>
        <begin position="875"/>
        <end position="897"/>
    </location>
</feature>
<dbReference type="Proteomes" id="UP001176941">
    <property type="component" value="Unassembled WGS sequence"/>
</dbReference>
<evidence type="ECO:0000256" key="1">
    <source>
        <dbReference type="SAM" id="MobiDB-lite"/>
    </source>
</evidence>
<protein>
    <submittedName>
        <fullName evidence="2">Uncharacterized protein</fullName>
    </submittedName>
</protein>
<reference evidence="2" key="1">
    <citation type="submission" date="2023-04" db="EMBL/GenBank/DDBJ databases">
        <authorList>
            <consortium name="ELIXIR-Norway"/>
        </authorList>
    </citation>
    <scope>NUCLEOTIDE SEQUENCE [LARGE SCALE GENOMIC DNA]</scope>
</reference>
<organism evidence="2 3">
    <name type="scientific">Rangifer tarandus platyrhynchus</name>
    <name type="common">Svalbard reindeer</name>
    <dbReference type="NCBI Taxonomy" id="3082113"/>
    <lineage>
        <taxon>Eukaryota</taxon>
        <taxon>Metazoa</taxon>
        <taxon>Chordata</taxon>
        <taxon>Craniata</taxon>
        <taxon>Vertebrata</taxon>
        <taxon>Euteleostomi</taxon>
        <taxon>Mammalia</taxon>
        <taxon>Eutheria</taxon>
        <taxon>Laurasiatheria</taxon>
        <taxon>Artiodactyla</taxon>
        <taxon>Ruminantia</taxon>
        <taxon>Pecora</taxon>
        <taxon>Cervidae</taxon>
        <taxon>Odocoileinae</taxon>
        <taxon>Rangifer</taxon>
    </lineage>
</organism>
<sequence length="1096" mass="123725">NLRRCRVDSAKKSENTGFRGLLVKILDKNDRDARMLTAGHLTRDKLALYSGHVRLSYNISRSLSGVGTAPWISNQVVEKSYNLADVSTPLETVDDKCFAIRLKGELADVYCAKSELKRNVRTGRSGELFVPRQGYCRNGGMYEAQAEQKEIPLNDERVPKKRICIPHYGNGIRGVLASPYRARPGQSRSRIQYAIKQTDYCVLRHTGRKRTVTPDFTQAIGKTHAGGSQSSLGNYDTTAHDHVAAYGRSSESTSLLRVWKREHCRLHLEMHRFKEPGTLTARVLRSQPLNSSGLKRKAPTDYSSPPTNLRRTRLSDVSSFLRCSAALSLHGSLFTGSMELPHCCANSRSRVFRERRRKEPGYHKKALHLLRRRRPLAIRFVGRVYFITPGSQQFQQPLRLLLMESTSDFPQTASTDHLRQELLFDFPETTSRELFFSGAWAEALNFVDLDDVLTFTCTTPTWLPAEKMRAVYSRSKVWFSEEHDMRLEVEVHRFLRGSGTVVSTRVDIASASLFSLGASCTANSKQKDSWAHPTWKVESWGAFQDVLASERTWGTDTGREEEAQGKDSRVSTHKLTTEPAYISAKATPSQLQASAVKRQQLANEHTPRLREPVIHLQGKRKSRHRNENIPKRCHSRIIQPSPRAARILRRMIARGVYNSARPRVRLSQPAENQSCVRCHELRRPRSVRILPRMVAGSAYHSASRRARLIKPIEGQLCGSYTKLMRPTTPRILRRLVARGACHTAGPRARPIKPTESQLCGRYSRLVRRTAGRILPQTTARSAYQSATPGARFLKPPESQQCVRHTSFVRSKACPPRPSSSGKTESATPLEHQEPANKSQKQKYFRHLLMGRRHQMLDAPVWEVTRAWRSDCFRRETGTGPSSSHRVPDISATSKSYPTRERLRVSRARVGGGIRRRRLIICARRIRGERDTRPAFIRRRKARGLVRGADTNSDGTTRGRHAEVHTKCISVEENRATLSKLRNTLWVDGCRAEQRRCVPRHFLRSGPPSSLRSSDNPGALERDRVAATSGRSTTPDLHDRGVEIPARNSPLSSSTSVADLSTQRHSELEIPAEFDESPFCLGFSLRGLSDCDTPPSK</sequence>
<proteinExistence type="predicted"/>
<evidence type="ECO:0000313" key="3">
    <source>
        <dbReference type="Proteomes" id="UP001176941"/>
    </source>
</evidence>
<feature type="compositionally biased region" description="Low complexity" evidence="1">
    <location>
        <begin position="1003"/>
        <end position="1013"/>
    </location>
</feature>